<evidence type="ECO:0000256" key="4">
    <source>
        <dbReference type="ARBA" id="ARBA00022833"/>
    </source>
</evidence>
<keyword evidence="1 5" id="KW-0963">Cytoplasm</keyword>
<evidence type="ECO:0000259" key="6">
    <source>
        <dbReference type="Pfam" id="PF01702"/>
    </source>
</evidence>
<name>A0A833RCQ5_9POAL</name>
<feature type="binding site" evidence="5">
    <location>
        <position position="355"/>
    </location>
    <ligand>
        <name>Zn(2+)</name>
        <dbReference type="ChEBI" id="CHEBI:29105"/>
    </ligand>
</feature>
<dbReference type="InterPro" id="IPR036511">
    <property type="entry name" value="TGT-like_sf"/>
</dbReference>
<comment type="similarity">
    <text evidence="5">Belongs to the queuine tRNA-ribosyltransferase family. QTRT2 subfamily.</text>
</comment>
<dbReference type="EMBL" id="SWLB01000006">
    <property type="protein sequence ID" value="KAF3337323.1"/>
    <property type="molecule type" value="Genomic_DNA"/>
</dbReference>
<keyword evidence="2 5" id="KW-0819">tRNA processing</keyword>
<feature type="domain" description="tRNA-guanine(15) transglycosylase-like" evidence="6">
    <location>
        <begin position="12"/>
        <end position="388"/>
    </location>
</feature>
<dbReference type="OrthoDB" id="27601at2759"/>
<evidence type="ECO:0000256" key="5">
    <source>
        <dbReference type="HAMAP-Rule" id="MF_03043"/>
    </source>
</evidence>
<protein>
    <recommendedName>
        <fullName evidence="5">Queuine tRNA-ribosyltransferase accessory subunit 2</fullName>
    </recommendedName>
    <alternativeName>
        <fullName evidence="5">Queuine tRNA-ribosyltransferase domain-containing protein 1</fullName>
    </alternativeName>
</protein>
<proteinExistence type="inferred from homology"/>
<reference evidence="7" key="1">
    <citation type="submission" date="2020-01" db="EMBL/GenBank/DDBJ databases">
        <title>Genome sequence of Kobresia littledalei, the first chromosome-level genome in the family Cyperaceae.</title>
        <authorList>
            <person name="Qu G."/>
        </authorList>
    </citation>
    <scope>NUCLEOTIDE SEQUENCE</scope>
    <source>
        <strain evidence="7">C.B.Clarke</strain>
        <tissue evidence="7">Leaf</tissue>
    </source>
</reference>
<dbReference type="GO" id="GO:0005737">
    <property type="term" value="C:cytoplasm"/>
    <property type="evidence" value="ECO:0007669"/>
    <property type="project" value="UniProtKB-SubCell"/>
</dbReference>
<dbReference type="HAMAP" id="MF_03043">
    <property type="entry name" value="QTRT2"/>
    <property type="match status" value="1"/>
</dbReference>
<dbReference type="Gene3D" id="3.20.20.105">
    <property type="entry name" value="Queuine tRNA-ribosyltransferase-like"/>
    <property type="match status" value="1"/>
</dbReference>
<comment type="caution">
    <text evidence="7">The sequence shown here is derived from an EMBL/GenBank/DDBJ whole genome shotgun (WGS) entry which is preliminary data.</text>
</comment>
<dbReference type="Pfam" id="PF01702">
    <property type="entry name" value="TGT"/>
    <property type="match status" value="1"/>
</dbReference>
<dbReference type="SUPFAM" id="SSF51713">
    <property type="entry name" value="tRNA-guanine transglycosylase"/>
    <property type="match status" value="1"/>
</dbReference>
<dbReference type="GO" id="GO:0008479">
    <property type="term" value="F:tRNA-guanosine(34) queuine transglycosylase activity"/>
    <property type="evidence" value="ECO:0007669"/>
    <property type="project" value="UniProtKB-UniRule"/>
</dbReference>
<organism evidence="7 8">
    <name type="scientific">Carex littledalei</name>
    <dbReference type="NCBI Taxonomy" id="544730"/>
    <lineage>
        <taxon>Eukaryota</taxon>
        <taxon>Viridiplantae</taxon>
        <taxon>Streptophyta</taxon>
        <taxon>Embryophyta</taxon>
        <taxon>Tracheophyta</taxon>
        <taxon>Spermatophyta</taxon>
        <taxon>Magnoliopsida</taxon>
        <taxon>Liliopsida</taxon>
        <taxon>Poales</taxon>
        <taxon>Cyperaceae</taxon>
        <taxon>Cyperoideae</taxon>
        <taxon>Cariceae</taxon>
        <taxon>Carex</taxon>
        <taxon>Carex subgen. Euthyceras</taxon>
    </lineage>
</organism>
<accession>A0A833RCQ5</accession>
<dbReference type="PANTHER" id="PTHR46064:SF1">
    <property type="entry name" value="QUEUINE TRNA-RIBOSYLTRANSFERASE ACCESSORY SUBUNIT 2"/>
    <property type="match status" value="1"/>
</dbReference>
<feature type="binding site" evidence="5">
    <location>
        <position position="329"/>
    </location>
    <ligand>
        <name>Zn(2+)</name>
        <dbReference type="ChEBI" id="CHEBI:29105"/>
    </ligand>
</feature>
<dbReference type="Proteomes" id="UP000623129">
    <property type="component" value="Unassembled WGS sequence"/>
</dbReference>
<keyword evidence="8" id="KW-1185">Reference proteome</keyword>
<comment type="function">
    <text evidence="5">Non-catalytic subunit of the queuine tRNA-ribosyltransferase (TGT) that catalyzes the base-exchange of a guanine (G) residue with queuine (Q) at position 34 (anticodon wobble position) in tRNAs with GU(N) anticodons (tRNA-Asp, -Asn, -His and -Tyr), resulting in the hypermodified nucleoside queuosine (7-(((4,5-cis-dihydroxy-2-cyclopenten-1-yl)amino)methyl)-7-deazaguanosine).</text>
</comment>
<evidence type="ECO:0000313" key="8">
    <source>
        <dbReference type="Proteomes" id="UP000623129"/>
    </source>
</evidence>
<dbReference type="NCBIfam" id="TIGR00449">
    <property type="entry name" value="tgt_general"/>
    <property type="match status" value="1"/>
</dbReference>
<evidence type="ECO:0000256" key="3">
    <source>
        <dbReference type="ARBA" id="ARBA00022723"/>
    </source>
</evidence>
<gene>
    <name evidence="7" type="ORF">FCM35_KLT17910</name>
</gene>
<sequence>MRFVVSKPSAGKARLGALYLGGGVAPPVETPALVVPTRRGLPSFIPKDLLEHLPYPDSLLLHLSPIHFMECPSTKTIKNIGGVHQMVGLQDRFFIASPSDSVESLPEYGGTNKLGATFETPYGRRLVNPKDYMEMISATGPDLWASLADEVPAWVTEKRSKLSIDRTLKWLDDCLSLDQEKGASTLGAVVGGASIENRKKCATEVSMRNVSGFWLGGFGLGENIEERSALLDAVTDILPEEKIRFVSRLGLPEEVLQGVAAGIDLFDSTYIFHLTIGGFALVFPLDILEETPEARSRNSSGNCTKINLRATIYRKDTSPIVEKCSCYTCQNHTRAYLNHLLNVHEMLAQILLEIHNTHHYLGFFRSIRRSLQQQKFELFRQRFIESRRAHLTEAIPCS</sequence>
<dbReference type="AlphaFoldDB" id="A0A833RCQ5"/>
<feature type="binding site" evidence="5">
    <location>
        <position position="326"/>
    </location>
    <ligand>
        <name>Zn(2+)</name>
        <dbReference type="ChEBI" id="CHEBI:29105"/>
    </ligand>
</feature>
<comment type="subcellular location">
    <subcellularLocation>
        <location evidence="5">Cytoplasm</location>
    </subcellularLocation>
</comment>
<dbReference type="InterPro" id="IPR002616">
    <property type="entry name" value="tRNA_ribo_trans-like"/>
</dbReference>
<evidence type="ECO:0000313" key="7">
    <source>
        <dbReference type="EMBL" id="KAF3337323.1"/>
    </source>
</evidence>
<dbReference type="GO" id="GO:0046872">
    <property type="term" value="F:metal ion binding"/>
    <property type="evidence" value="ECO:0007669"/>
    <property type="project" value="UniProtKB-KW"/>
</dbReference>
<dbReference type="GO" id="GO:0006400">
    <property type="term" value="P:tRNA modification"/>
    <property type="evidence" value="ECO:0007669"/>
    <property type="project" value="InterPro"/>
</dbReference>
<keyword evidence="7" id="KW-0808">Transferase</keyword>
<feature type="binding site" evidence="5">
    <location>
        <position position="324"/>
    </location>
    <ligand>
        <name>Zn(2+)</name>
        <dbReference type="ChEBI" id="CHEBI:29105"/>
    </ligand>
</feature>
<comment type="cofactor">
    <cofactor evidence="5">
        <name>Zn(2+)</name>
        <dbReference type="ChEBI" id="CHEBI:29105"/>
    </cofactor>
    <text evidence="5">Binds 1 zinc ion per subunit.</text>
</comment>
<evidence type="ECO:0000256" key="2">
    <source>
        <dbReference type="ARBA" id="ARBA00022694"/>
    </source>
</evidence>
<dbReference type="InterPro" id="IPR050852">
    <property type="entry name" value="Queuine_tRNA-ribosyltrfase"/>
</dbReference>
<comment type="subunit">
    <text evidence="5">Heterodimer of a catalytic subunit and an accessory subunit.</text>
</comment>
<keyword evidence="4 5" id="KW-0862">Zinc</keyword>
<dbReference type="FunFam" id="3.20.20.105:FF:000003">
    <property type="entry name" value="Queuine tRNA-ribosyltransferase accessory subunit 2"/>
    <property type="match status" value="1"/>
</dbReference>
<keyword evidence="3 5" id="KW-0479">Metal-binding</keyword>
<dbReference type="PANTHER" id="PTHR46064">
    <property type="entry name" value="QUEUINE TRNA-RIBOSYLTRANSFERASE ACCESSORY SUBUNIT 2"/>
    <property type="match status" value="1"/>
</dbReference>
<evidence type="ECO:0000256" key="1">
    <source>
        <dbReference type="ARBA" id="ARBA00022490"/>
    </source>
</evidence>
<dbReference type="InterPro" id="IPR028592">
    <property type="entry name" value="QTRTD1"/>
</dbReference>